<dbReference type="GO" id="GO:0008237">
    <property type="term" value="F:metallopeptidase activity"/>
    <property type="evidence" value="ECO:0007669"/>
    <property type="project" value="InterPro"/>
</dbReference>
<dbReference type="EMBL" id="CAUJNA010001005">
    <property type="protein sequence ID" value="CAJ1383342.1"/>
    <property type="molecule type" value="Genomic_DNA"/>
</dbReference>
<evidence type="ECO:0000256" key="1">
    <source>
        <dbReference type="SAM" id="MobiDB-lite"/>
    </source>
</evidence>
<name>A0AA36MTJ0_9DINO</name>
<evidence type="ECO:0000313" key="3">
    <source>
        <dbReference type="EMBL" id="CAJ1383342.1"/>
    </source>
</evidence>
<accession>A0AA36MTJ0</accession>
<evidence type="ECO:0000256" key="2">
    <source>
        <dbReference type="SAM" id="SignalP"/>
    </source>
</evidence>
<proteinExistence type="predicted"/>
<dbReference type="AlphaFoldDB" id="A0AA36MTJ0"/>
<sequence>MLARVLLFATISLAAAGNCKDKVCTQGPHLLQTRSAVDQHQHEGLNTEQPEELLECDLSVVEMDFETGPDRQEVTCHAPGGDLELDLRGARGFKALTGDKATVRGYREGRRKLRVNSFEVRPGRGRGRGHGPKGPNSPSLLQSTGVRTAAVLMIRWLDAAGNLIPSAMDTAAERQSFAVGVNNSLYGDFDSSVRKTHASTWKECSYGQLELDFDVDGAANDLDQDISGEGADIFYADIPITCDTATDALCPSNYDAANSCTGTEYYGWPRYAFNLFAQTKPGFSRSNWQHWILIFPRDVINCNFIGLGNVGCSSSYCYSWIPTDYSAKHQDYTHELGHNLGMGHAGVEGGNQYADYSCAMGYCCSVRCYNAPHAYELGWMTPLMELTAANFVAPLTGVALRSMSLYEDPVSDVARLGGHGRKTRHGVTEVVGPVVFQKDGTISITTDWVATVTTYWIQLKTAHAYDKFMNSAWLNNVQIKKWNKGDYEGTWHMATLAAGQSWTSPDGEVTVTVDSIDTTSAMTAMLSLTRANLPTTTVAGGDCDVSSCSAGQCVVTGTSTDCCGNSMCEAGEDCTLNAIGLASFGSTSCPSDCASQTGGGAVCGNGVCEAGNGETCRTCPADCAGRRNGRRRNRFCCGDSRTACSDSRCSANSLSCTMSEVVTETSCCGDGVCTAGLESSGTCSIDC</sequence>
<organism evidence="3 4">
    <name type="scientific">Effrenium voratum</name>
    <dbReference type="NCBI Taxonomy" id="2562239"/>
    <lineage>
        <taxon>Eukaryota</taxon>
        <taxon>Sar</taxon>
        <taxon>Alveolata</taxon>
        <taxon>Dinophyceae</taxon>
        <taxon>Suessiales</taxon>
        <taxon>Symbiodiniaceae</taxon>
        <taxon>Effrenium</taxon>
    </lineage>
</organism>
<evidence type="ECO:0008006" key="5">
    <source>
        <dbReference type="Google" id="ProtNLM"/>
    </source>
</evidence>
<dbReference type="Gene3D" id="3.40.390.10">
    <property type="entry name" value="Collagenase (Catalytic Domain)"/>
    <property type="match status" value="1"/>
</dbReference>
<feature type="chain" id="PRO_5041203273" description="Peptidase M11 gametolysin domain-containing protein" evidence="2">
    <location>
        <begin position="17"/>
        <end position="687"/>
    </location>
</feature>
<feature type="region of interest" description="Disordered" evidence="1">
    <location>
        <begin position="120"/>
        <end position="141"/>
    </location>
</feature>
<dbReference type="InterPro" id="IPR024079">
    <property type="entry name" value="MetalloPept_cat_dom_sf"/>
</dbReference>
<reference evidence="3" key="1">
    <citation type="submission" date="2023-08" db="EMBL/GenBank/DDBJ databases">
        <authorList>
            <person name="Chen Y."/>
            <person name="Shah S."/>
            <person name="Dougan E. K."/>
            <person name="Thang M."/>
            <person name="Chan C."/>
        </authorList>
    </citation>
    <scope>NUCLEOTIDE SEQUENCE</scope>
</reference>
<protein>
    <recommendedName>
        <fullName evidence="5">Peptidase M11 gametolysin domain-containing protein</fullName>
    </recommendedName>
</protein>
<dbReference type="Proteomes" id="UP001178507">
    <property type="component" value="Unassembled WGS sequence"/>
</dbReference>
<feature type="signal peptide" evidence="2">
    <location>
        <begin position="1"/>
        <end position="16"/>
    </location>
</feature>
<keyword evidence="4" id="KW-1185">Reference proteome</keyword>
<comment type="caution">
    <text evidence="3">The sequence shown here is derived from an EMBL/GenBank/DDBJ whole genome shotgun (WGS) entry which is preliminary data.</text>
</comment>
<evidence type="ECO:0000313" key="4">
    <source>
        <dbReference type="Proteomes" id="UP001178507"/>
    </source>
</evidence>
<keyword evidence="2" id="KW-0732">Signal</keyword>
<dbReference type="SUPFAM" id="SSF55486">
    <property type="entry name" value="Metalloproteases ('zincins'), catalytic domain"/>
    <property type="match status" value="1"/>
</dbReference>
<gene>
    <name evidence="3" type="ORF">EVOR1521_LOCUS10486</name>
</gene>